<evidence type="ECO:0000256" key="1">
    <source>
        <dbReference type="SAM" id="SignalP"/>
    </source>
</evidence>
<proteinExistence type="predicted"/>
<organism evidence="2 3">
    <name type="scientific">Chryseobacterium polytrichastri</name>
    <dbReference type="NCBI Taxonomy" id="1302687"/>
    <lineage>
        <taxon>Bacteria</taxon>
        <taxon>Pseudomonadati</taxon>
        <taxon>Bacteroidota</taxon>
        <taxon>Flavobacteriia</taxon>
        <taxon>Flavobacteriales</taxon>
        <taxon>Weeksellaceae</taxon>
        <taxon>Chryseobacterium group</taxon>
        <taxon>Chryseobacterium</taxon>
    </lineage>
</organism>
<dbReference type="RefSeq" id="WP_139262497.1">
    <property type="nucleotide sequence ID" value="NZ_FRAV01000003.1"/>
</dbReference>
<dbReference type="AlphaFoldDB" id="A0A1M6RMK2"/>
<gene>
    <name evidence="2" type="ORF">SAMN05444267_100336</name>
</gene>
<reference evidence="3" key="1">
    <citation type="submission" date="2016-11" db="EMBL/GenBank/DDBJ databases">
        <authorList>
            <person name="Varghese N."/>
            <person name="Submissions S."/>
        </authorList>
    </citation>
    <scope>NUCLEOTIDE SEQUENCE [LARGE SCALE GENOMIC DNA]</scope>
    <source>
        <strain evidence="3">DSM 26899</strain>
    </source>
</reference>
<evidence type="ECO:0000313" key="2">
    <source>
        <dbReference type="EMBL" id="SHK33685.1"/>
    </source>
</evidence>
<evidence type="ECO:0008006" key="4">
    <source>
        <dbReference type="Google" id="ProtNLM"/>
    </source>
</evidence>
<name>A0A1M6RMK2_9FLAO</name>
<dbReference type="EMBL" id="FRAV01000003">
    <property type="protein sequence ID" value="SHK33685.1"/>
    <property type="molecule type" value="Genomic_DNA"/>
</dbReference>
<sequence>MKKIFMSLFIMSVFSLHAQKTINIFNYSDYNVINYLVGANQTNANCYPTISGTNYPVPVPPLGAVSYNGYYNSQLQSPPINSWTVQLALNNSTIQPASSPVLMPLGSTTDWMMNKFYVEDPNGTPLNYSGSSIGTLTCNTPVINSVESTPTRPYEFNAYWFVSGGETFFIIQPK</sequence>
<evidence type="ECO:0000313" key="3">
    <source>
        <dbReference type="Proteomes" id="UP000184364"/>
    </source>
</evidence>
<dbReference type="STRING" id="1302687.SAMN05444267_100336"/>
<accession>A0A1M6RMK2</accession>
<dbReference type="Proteomes" id="UP000184364">
    <property type="component" value="Unassembled WGS sequence"/>
</dbReference>
<protein>
    <recommendedName>
        <fullName evidence="4">Ig-like domain-containing protein</fullName>
    </recommendedName>
</protein>
<feature type="signal peptide" evidence="1">
    <location>
        <begin position="1"/>
        <end position="18"/>
    </location>
</feature>
<feature type="chain" id="PRO_5012002763" description="Ig-like domain-containing protein" evidence="1">
    <location>
        <begin position="19"/>
        <end position="174"/>
    </location>
</feature>
<keyword evidence="3" id="KW-1185">Reference proteome</keyword>
<keyword evidence="1" id="KW-0732">Signal</keyword>
<dbReference type="OrthoDB" id="1248076at2"/>